<dbReference type="InterPro" id="IPR057023">
    <property type="entry name" value="PTP-SAK"/>
</dbReference>
<accession>A0ABR3A7E3</accession>
<evidence type="ECO:0000259" key="4">
    <source>
        <dbReference type="PROSITE" id="PS50056"/>
    </source>
</evidence>
<sequence length="601" mass="67696">MTDYVRRLVSGQKARFKDKNLDVELDLVYLTDQVIIMGYPASGMEGLYRNRREDVKKFLEHRHGKNYWIFNFCPIKENSYDAQFFDGRVSRFPFPDHHAPPLAIMPLVAREMRIWLDGSPERVAVLHCKAGKGRSGTMACTYLLSLDISTTMPKLERSDNTAKDWAVTRAKEAMAVVPPDEETEETAPASGTEEVSDTLVESPVQEPVGDGSHHKHLNKVLDLHTSRRMRQPSSPDKKVKQGVSIPSQRRWLYYWSLLLSKQAPSHLWSMEPLVPSSSLTTLSTAPPEERRNSPKVRLTEIKLRMKESSGMTMNLVRAANAFLDRGKGGGGQVWVSLARYDDSFVQLIERWERYTRDEEGHLGRRKPGTGHFGEEALTEIFKGHKWDGEKMVRSFARLGCPDDKAVSKVENENHEKIITYNLSPLSDNRWKNLQEEIEKAKAGETVVNPEEFNIPASEANSMYDLTETVKDKGVVLDAAREVRVKLYMGQIFMGWLWFVPTFHMPQPPPTNGHPSEPTTIKLTRKELDFPLGVGSSIVDVEITLEWVTRADNDRVQPPAVATPAEEKEEGRSEPMGLTAAAQAVTTGQGISAVEAKQAGED</sequence>
<dbReference type="PANTHER" id="PTHR12305">
    <property type="entry name" value="PHOSPHATASE WITH HOMOLOGY TO TENSIN"/>
    <property type="match status" value="1"/>
</dbReference>
<dbReference type="InterPro" id="IPR029021">
    <property type="entry name" value="Prot-tyrosine_phosphatase-like"/>
</dbReference>
<name>A0ABR3A7E3_9AGAR</name>
<dbReference type="PROSITE" id="PS51181">
    <property type="entry name" value="PPASE_TENSIN"/>
    <property type="match status" value="1"/>
</dbReference>
<dbReference type="PANTHER" id="PTHR12305:SF81">
    <property type="entry name" value="PHOSPHATIDYLINOSITOL 3,4,5-TRISPHOSPHATE 3-PHOSPHATASE AND DUAL-SPECIFICITY PROTEIN PHOSPHATASE PTEN"/>
    <property type="match status" value="1"/>
</dbReference>
<comment type="caution">
    <text evidence="6">The sequence shown here is derived from an EMBL/GenBank/DDBJ whole genome shotgun (WGS) entry which is preliminary data.</text>
</comment>
<dbReference type="InterPro" id="IPR000387">
    <property type="entry name" value="Tyr_Pase_dom"/>
</dbReference>
<dbReference type="InterPro" id="IPR029023">
    <property type="entry name" value="Tensin_phosphatase"/>
</dbReference>
<evidence type="ECO:0000256" key="1">
    <source>
        <dbReference type="ARBA" id="ARBA00013015"/>
    </source>
</evidence>
<dbReference type="Proteomes" id="UP001437256">
    <property type="component" value="Unassembled WGS sequence"/>
</dbReference>
<feature type="region of interest" description="Disordered" evidence="3">
    <location>
        <begin position="582"/>
        <end position="601"/>
    </location>
</feature>
<dbReference type="SUPFAM" id="SSF52799">
    <property type="entry name" value="(Phosphotyrosine protein) phosphatases II"/>
    <property type="match status" value="1"/>
</dbReference>
<feature type="domain" description="Phosphatase tensin-type" evidence="5">
    <location>
        <begin position="16"/>
        <end position="262"/>
    </location>
</feature>
<dbReference type="Gene3D" id="3.90.190.10">
    <property type="entry name" value="Protein tyrosine phosphatase superfamily"/>
    <property type="match status" value="1"/>
</dbReference>
<dbReference type="PROSITE" id="PS50056">
    <property type="entry name" value="TYR_PHOSPHATASE_2"/>
    <property type="match status" value="1"/>
</dbReference>
<feature type="region of interest" description="Disordered" evidence="3">
    <location>
        <begin position="175"/>
        <end position="200"/>
    </location>
</feature>
<dbReference type="InterPro" id="IPR016130">
    <property type="entry name" value="Tyr_Pase_AS"/>
</dbReference>
<evidence type="ECO:0000313" key="6">
    <source>
        <dbReference type="EMBL" id="KAL0069598.1"/>
    </source>
</evidence>
<dbReference type="InterPro" id="IPR051281">
    <property type="entry name" value="Dual-spec_lipid-protein_phosph"/>
</dbReference>
<dbReference type="EC" id="3.1.3.67" evidence="1"/>
<dbReference type="Pfam" id="PF22784">
    <property type="entry name" value="PTP-SAK"/>
    <property type="match status" value="1"/>
</dbReference>
<keyword evidence="2" id="KW-0378">Hydrolase</keyword>
<evidence type="ECO:0000259" key="5">
    <source>
        <dbReference type="PROSITE" id="PS51181"/>
    </source>
</evidence>
<evidence type="ECO:0000256" key="3">
    <source>
        <dbReference type="SAM" id="MobiDB-lite"/>
    </source>
</evidence>
<dbReference type="EMBL" id="JBBXMP010000011">
    <property type="protein sequence ID" value="KAL0069598.1"/>
    <property type="molecule type" value="Genomic_DNA"/>
</dbReference>
<gene>
    <name evidence="6" type="primary">TEP1</name>
    <name evidence="6" type="ORF">AAF712_003256</name>
</gene>
<protein>
    <recommendedName>
        <fullName evidence="1">phosphatidylinositol-3,4,5-trisphosphate 3-phosphatase</fullName>
        <ecNumber evidence="1">3.1.3.67</ecNumber>
    </recommendedName>
</protein>
<feature type="region of interest" description="Disordered" evidence="3">
    <location>
        <begin position="555"/>
        <end position="577"/>
    </location>
</feature>
<feature type="domain" description="Tyrosine specific protein phosphatases" evidence="4">
    <location>
        <begin position="102"/>
        <end position="149"/>
    </location>
</feature>
<proteinExistence type="predicted"/>
<keyword evidence="7" id="KW-1185">Reference proteome</keyword>
<reference evidence="6 7" key="1">
    <citation type="submission" date="2024-05" db="EMBL/GenBank/DDBJ databases">
        <title>A draft genome resource for the thread blight pathogen Marasmius tenuissimus strain MS-2.</title>
        <authorList>
            <person name="Yulfo-Soto G.E."/>
            <person name="Baruah I.K."/>
            <person name="Amoako-Attah I."/>
            <person name="Bukari Y."/>
            <person name="Meinhardt L.W."/>
            <person name="Bailey B.A."/>
            <person name="Cohen S.P."/>
        </authorList>
    </citation>
    <scope>NUCLEOTIDE SEQUENCE [LARGE SCALE GENOMIC DNA]</scope>
    <source>
        <strain evidence="6 7">MS-2</strain>
    </source>
</reference>
<evidence type="ECO:0000256" key="2">
    <source>
        <dbReference type="ARBA" id="ARBA00022801"/>
    </source>
</evidence>
<organism evidence="6 7">
    <name type="scientific">Marasmius tenuissimus</name>
    <dbReference type="NCBI Taxonomy" id="585030"/>
    <lineage>
        <taxon>Eukaryota</taxon>
        <taxon>Fungi</taxon>
        <taxon>Dikarya</taxon>
        <taxon>Basidiomycota</taxon>
        <taxon>Agaricomycotina</taxon>
        <taxon>Agaricomycetes</taxon>
        <taxon>Agaricomycetidae</taxon>
        <taxon>Agaricales</taxon>
        <taxon>Marasmiineae</taxon>
        <taxon>Marasmiaceae</taxon>
        <taxon>Marasmius</taxon>
    </lineage>
</organism>
<dbReference type="PROSITE" id="PS00383">
    <property type="entry name" value="TYR_PHOSPHATASE_1"/>
    <property type="match status" value="1"/>
</dbReference>
<evidence type="ECO:0000313" key="7">
    <source>
        <dbReference type="Proteomes" id="UP001437256"/>
    </source>
</evidence>